<feature type="compositionally biased region" description="Low complexity" evidence="2">
    <location>
        <begin position="1049"/>
        <end position="1090"/>
    </location>
</feature>
<dbReference type="EMBL" id="JAPTGC010000017">
    <property type="protein sequence ID" value="MCZ0863366.1"/>
    <property type="molecule type" value="Genomic_DNA"/>
</dbReference>
<dbReference type="InterPro" id="IPR042229">
    <property type="entry name" value="Listeria/Bacterioides_rpt_sf"/>
</dbReference>
<proteinExistence type="predicted"/>
<dbReference type="Gene3D" id="2.60.40.4270">
    <property type="entry name" value="Listeria-Bacteroides repeat domain"/>
    <property type="match status" value="2"/>
</dbReference>
<dbReference type="SMART" id="SM00634">
    <property type="entry name" value="BID_1"/>
    <property type="match status" value="1"/>
</dbReference>
<dbReference type="RefSeq" id="WP_268923629.1">
    <property type="nucleotide sequence ID" value="NZ_JAPTGC010000017.1"/>
</dbReference>
<dbReference type="Proteomes" id="UP001141336">
    <property type="component" value="Unassembled WGS sequence"/>
</dbReference>
<organism evidence="4 5">
    <name type="scientific">Methanocorpusculum vombati</name>
    <dbReference type="NCBI Taxonomy" id="3002864"/>
    <lineage>
        <taxon>Archaea</taxon>
        <taxon>Methanobacteriati</taxon>
        <taxon>Methanobacteriota</taxon>
        <taxon>Stenosarchaea group</taxon>
        <taxon>Methanomicrobia</taxon>
        <taxon>Methanomicrobiales</taxon>
        <taxon>Methanocorpusculaceae</taxon>
        <taxon>Methanocorpusculum</taxon>
    </lineage>
</organism>
<gene>
    <name evidence="4" type="ORF">O0S09_08920</name>
</gene>
<accession>A0ABT4INN3</accession>
<feature type="region of interest" description="Disordered" evidence="2">
    <location>
        <begin position="942"/>
        <end position="973"/>
    </location>
</feature>
<reference evidence="4" key="1">
    <citation type="submission" date="2022-12" db="EMBL/GenBank/DDBJ databases">
        <title>Isolation and characterisation of novel Methanocorpusculum spp. from native Australian herbivores indicates the genus is ancestrally host-associated.</title>
        <authorList>
            <person name="Volmer J.G."/>
            <person name="Soo R.M."/>
            <person name="Evans P.N."/>
            <person name="Hoedt E.C."/>
            <person name="Astorga Alsina A.L."/>
            <person name="Woodcroft B.J."/>
            <person name="Tyson G.W."/>
            <person name="Hugenholtz P."/>
            <person name="Morrison M."/>
        </authorList>
    </citation>
    <scope>NUCLEOTIDE SEQUENCE</scope>
    <source>
        <strain evidence="4">CW153</strain>
    </source>
</reference>
<comment type="caution">
    <text evidence="4">The sequence shown here is derived from an EMBL/GenBank/DDBJ whole genome shotgun (WGS) entry which is preliminary data.</text>
</comment>
<evidence type="ECO:0000256" key="2">
    <source>
        <dbReference type="SAM" id="MobiDB-lite"/>
    </source>
</evidence>
<evidence type="ECO:0000313" key="5">
    <source>
        <dbReference type="Proteomes" id="UP001141336"/>
    </source>
</evidence>
<dbReference type="InterPro" id="IPR011050">
    <property type="entry name" value="Pectin_lyase_fold/virulence"/>
</dbReference>
<sequence>MKVKCVRERASSALPVKSHLRRVMFTAAVLLLLVLFCTVPAAAGLEDAVEFAGGKYTLVQDLADDINKVTPNTVSVNGNNLELNKDINLTGELNISCEMTIVGNGHTIWRGVGNIDLIRVSDGGNLTLGDGKSTLIIDGNKANFPKGGCLIDIRENRAKENTVIMNNGVTLTNSTIEGGHGGAIHVNGNFTMNGGTITGNSVIGSVSGGGVMFIRGTFTMHGGEISDNFAGNFGGGVCIFGAAPGSFIMTGGKITNNTACQPGGGVSVLDGVKTFTMSGGEISGNIYSGNGPEVYHDGGKFTISGSAKISKGATYLSTGKNITLGGPMSSGGGIANITGAFGPGEVIVATESEDAAQAAFPHFKIGGAQATAYVLKVSGTNLIAGQYTVTYDGNGNTSGAVPVDSTNYVPNAKVTVKDNTGSLEKTNYVFDGWNTKADGKGTAYAPGANFNINEDTTLYAQWKALPVPLTGEKNVTVTWINSTIANVTIRLDPNLGDATDVYVKLGEKQSQKLNGKFPKGTTISDLQITGLTAGTTYSVTALLKNTDINTEEYSYEDILTGVQAPTPATVTITGEGGAELPQGGVSLPQGNSMTFGVIVKDNSGTILKDEPVTWSGMGSHTKEDTKTATTITLSGTSEGTDTLKAETVNGKASGTTEITVTTEKPTTLSIKADKTTIALGDTVQLTPEATGTYGQLFAGYDVTWKVSPTGTIGPSKTGASVAFKPENAGTYTINASIADPQLTATDITITVIGNPEISVQPESKEYVRTEAANDLSVTAAAPAGGSGTLAYQWQKSTDSSFKADISDVGTAQTYKPDTSSTGTTYYRVNVTYTEGSITTWAVSEVAKITVNEPTVDSISLEPNTLTISKGTSGTVTATGRNATVPNLALDADIAWSITEGQDNITIAPSQNKVTISGSAEGTAKVTASTGVDISAELSVTITNAPPTQPTSKPTQPPAPSGGSSGSGNMDNSFRVLFETSGGSFISPVTYLSYGDKISQPPAPTKDGYTFGGWYKDSACTQSWSFSEGIPGDITLYAKWTKTSGSNNGQQSKPTTQPTAKPTTAHETTKSPTVAATTAAPVTTTSAGGVTPTLTQAPAPVLGALLGLLAAGALLRRKD</sequence>
<protein>
    <submittedName>
        <fullName evidence="4">InlB B-repeat-containing protein</fullName>
    </submittedName>
</protein>
<dbReference type="InterPro" id="IPR013378">
    <property type="entry name" value="InlB-like_B-rpt"/>
</dbReference>
<dbReference type="Pfam" id="PF09479">
    <property type="entry name" value="Flg_new"/>
    <property type="match status" value="2"/>
</dbReference>
<feature type="domain" description="Big-1" evidence="3">
    <location>
        <begin position="666"/>
        <end position="747"/>
    </location>
</feature>
<name>A0ABT4INN3_9EURY</name>
<comment type="subcellular location">
    <subcellularLocation>
        <location evidence="1">Cell envelope</location>
    </subcellularLocation>
</comment>
<dbReference type="NCBIfam" id="TIGR02543">
    <property type="entry name" value="List_Bact_rpt"/>
    <property type="match status" value="2"/>
</dbReference>
<evidence type="ECO:0000256" key="1">
    <source>
        <dbReference type="ARBA" id="ARBA00004196"/>
    </source>
</evidence>
<dbReference type="SMART" id="SM00710">
    <property type="entry name" value="PbH1"/>
    <property type="match status" value="4"/>
</dbReference>
<dbReference type="Gene3D" id="2.60.40.2700">
    <property type="match status" value="1"/>
</dbReference>
<evidence type="ECO:0000259" key="3">
    <source>
        <dbReference type="SMART" id="SM00634"/>
    </source>
</evidence>
<evidence type="ECO:0000313" key="4">
    <source>
        <dbReference type="EMBL" id="MCZ0863366.1"/>
    </source>
</evidence>
<keyword evidence="5" id="KW-1185">Reference proteome</keyword>
<dbReference type="InterPro" id="IPR003344">
    <property type="entry name" value="Big_1_dom"/>
</dbReference>
<feature type="region of interest" description="Disordered" evidence="2">
    <location>
        <begin position="1043"/>
        <end position="1090"/>
    </location>
</feature>
<dbReference type="InterPro" id="IPR006626">
    <property type="entry name" value="PbH1"/>
</dbReference>
<dbReference type="SUPFAM" id="SSF51126">
    <property type="entry name" value="Pectin lyase-like"/>
    <property type="match status" value="1"/>
</dbReference>
<dbReference type="Gene3D" id="2.60.40.1080">
    <property type="match status" value="2"/>
</dbReference>